<dbReference type="OrthoDB" id="5180875at2"/>
<protein>
    <submittedName>
        <fullName evidence="2">PilZ domain-containing protein</fullName>
    </submittedName>
</protein>
<sequence>MTIPLPAGTQLILTGPVQAVELLTLAPAEVGDQEQISVLVMGSESPPQRGMISIPTPFGVMRTVAALDVDLGVVTLKMAKIPPAWQRRDAHRMPLVVPLRGTTVSLPALAGSAGPAQTRPVRFNGTTVDISPGGLSAVLTVESDALRLPSGVRDVFLELDPFSAHPVAATLRVVDVRSDQLRGEFEYLQPSDWLHLAAMARQAAELPPLD</sequence>
<gene>
    <name evidence="2" type="ORF">FL583_00785</name>
</gene>
<dbReference type="InterPro" id="IPR009875">
    <property type="entry name" value="PilZ_domain"/>
</dbReference>
<dbReference type="AlphaFoldDB" id="A0A545AZT1"/>
<dbReference type="InParanoid" id="A0A545AZT1"/>
<dbReference type="GO" id="GO:0035438">
    <property type="term" value="F:cyclic-di-GMP binding"/>
    <property type="evidence" value="ECO:0007669"/>
    <property type="project" value="InterPro"/>
</dbReference>
<name>A0A545AZT1_9ACTN</name>
<dbReference type="Proteomes" id="UP000317982">
    <property type="component" value="Unassembled WGS sequence"/>
</dbReference>
<accession>A0A545AZT1</accession>
<dbReference type="Pfam" id="PF07238">
    <property type="entry name" value="PilZ"/>
    <property type="match status" value="1"/>
</dbReference>
<organism evidence="2 3">
    <name type="scientific">Cryptosporangium phraense</name>
    <dbReference type="NCBI Taxonomy" id="2593070"/>
    <lineage>
        <taxon>Bacteria</taxon>
        <taxon>Bacillati</taxon>
        <taxon>Actinomycetota</taxon>
        <taxon>Actinomycetes</taxon>
        <taxon>Cryptosporangiales</taxon>
        <taxon>Cryptosporangiaceae</taxon>
        <taxon>Cryptosporangium</taxon>
    </lineage>
</organism>
<proteinExistence type="predicted"/>
<dbReference type="RefSeq" id="WP_142702464.1">
    <property type="nucleotide sequence ID" value="NZ_VIRS01000001.1"/>
</dbReference>
<evidence type="ECO:0000313" key="3">
    <source>
        <dbReference type="Proteomes" id="UP000317982"/>
    </source>
</evidence>
<feature type="domain" description="PilZ" evidence="1">
    <location>
        <begin position="86"/>
        <end position="197"/>
    </location>
</feature>
<keyword evidence="3" id="KW-1185">Reference proteome</keyword>
<evidence type="ECO:0000313" key="2">
    <source>
        <dbReference type="EMBL" id="TQS46846.1"/>
    </source>
</evidence>
<comment type="caution">
    <text evidence="2">The sequence shown here is derived from an EMBL/GenBank/DDBJ whole genome shotgun (WGS) entry which is preliminary data.</text>
</comment>
<dbReference type="EMBL" id="VIRS01000001">
    <property type="protein sequence ID" value="TQS46846.1"/>
    <property type="molecule type" value="Genomic_DNA"/>
</dbReference>
<reference evidence="2 3" key="1">
    <citation type="submission" date="2019-07" db="EMBL/GenBank/DDBJ databases">
        <title>Cryptosporangium phraense sp. nov., isolated from plant litter.</title>
        <authorList>
            <person name="Suriyachadkun C."/>
        </authorList>
    </citation>
    <scope>NUCLEOTIDE SEQUENCE [LARGE SCALE GENOMIC DNA]</scope>
    <source>
        <strain evidence="2 3">A-T 5661</strain>
    </source>
</reference>
<evidence type="ECO:0000259" key="1">
    <source>
        <dbReference type="Pfam" id="PF07238"/>
    </source>
</evidence>